<dbReference type="InterPro" id="IPR029055">
    <property type="entry name" value="Ntn_hydrolases_N"/>
</dbReference>
<dbReference type="SUPFAM" id="SSF56235">
    <property type="entry name" value="N-terminal nucleophile aminohydrolases (Ntn hydrolases)"/>
    <property type="match status" value="1"/>
</dbReference>
<protein>
    <submittedName>
        <fullName evidence="1">Gamma-glutamyltransferase family protein</fullName>
    </submittedName>
</protein>
<dbReference type="PANTHER" id="PTHR43881">
    <property type="entry name" value="GAMMA-GLUTAMYLTRANSPEPTIDASE (AFU_ORTHOLOGUE AFUA_4G13580)"/>
    <property type="match status" value="1"/>
</dbReference>
<dbReference type="PRINTS" id="PR01210">
    <property type="entry name" value="GGTRANSPTASE"/>
</dbReference>
<evidence type="ECO:0000313" key="2">
    <source>
        <dbReference type="Proteomes" id="UP001501706"/>
    </source>
</evidence>
<gene>
    <name evidence="1" type="ORF">GCM10009097_28540</name>
</gene>
<dbReference type="InterPro" id="IPR043138">
    <property type="entry name" value="GGT_lsub"/>
</dbReference>
<proteinExistence type="predicted"/>
<evidence type="ECO:0000313" key="1">
    <source>
        <dbReference type="EMBL" id="GAA0509724.1"/>
    </source>
</evidence>
<dbReference type="RefSeq" id="WP_087839082.1">
    <property type="nucleotide sequence ID" value="NZ_BAAAEN010000010.1"/>
</dbReference>
<sequence>MDLDYALPYSSQRSPVLARNVVCASQPLAAQAGLRMLLQGGNAVDAAVAAAIASTVVEPTANGVGSDAFAIVWDGASLHGLNASGRAPAAWDAARFAGRETMPRRGWDSVTVPGAVSSWVALSRRFGALPFERLFEPAVDYARRGFAVSPLIAALWQRIAPNYADQPGFAEAFLPGGRAPAAGETFRNAPLAGTLEAIAATGGEAFYRGALAEALVAHAARHGGAMTRDDLAAHEAHWCGTLSQRIGDVDVHEIPPNTQGIATLIALGILARHDLRRHAVDSIEAMHLQIEAMKLAFADVEAFVGDPAGMQVDPKSLLADDYLDARAALIDPARAGDFGAGAPRQGGTVYLAAADAAGMMVSFIQSNYEGFGSGVVVPGTGISLQNRGMGFSLRPGHPNLVGSRRLPLHTIIPGFAMRAGQPAMSFGVMGGPMQAQGHLQLAVRTQLYGQNPQAASDAPRWQVVSGRKVLVEAGMPESSVAGLLALGHEVRQESPQAAFAFGGAQLILRGSDGYVAGSDHRKDGAAVGF</sequence>
<dbReference type="EMBL" id="BAAAEN010000010">
    <property type="protein sequence ID" value="GAA0509724.1"/>
    <property type="molecule type" value="Genomic_DNA"/>
</dbReference>
<comment type="caution">
    <text evidence="1">The sequence shown here is derived from an EMBL/GenBank/DDBJ whole genome shotgun (WGS) entry which is preliminary data.</text>
</comment>
<dbReference type="Gene3D" id="1.10.246.130">
    <property type="match status" value="1"/>
</dbReference>
<name>A0ABP3LYD3_9BURK</name>
<dbReference type="PANTHER" id="PTHR43881:SF1">
    <property type="entry name" value="GAMMA-GLUTAMYLTRANSPEPTIDASE (AFU_ORTHOLOGUE AFUA_4G13580)"/>
    <property type="match status" value="1"/>
</dbReference>
<organism evidence="1 2">
    <name type="scientific">Pigmentiphaga daeguensis</name>
    <dbReference type="NCBI Taxonomy" id="414049"/>
    <lineage>
        <taxon>Bacteria</taxon>
        <taxon>Pseudomonadati</taxon>
        <taxon>Pseudomonadota</taxon>
        <taxon>Betaproteobacteria</taxon>
        <taxon>Burkholderiales</taxon>
        <taxon>Alcaligenaceae</taxon>
        <taxon>Pigmentiphaga</taxon>
    </lineage>
</organism>
<reference evidence="2" key="1">
    <citation type="journal article" date="2019" name="Int. J. Syst. Evol. Microbiol.">
        <title>The Global Catalogue of Microorganisms (GCM) 10K type strain sequencing project: providing services to taxonomists for standard genome sequencing and annotation.</title>
        <authorList>
            <consortium name="The Broad Institute Genomics Platform"/>
            <consortium name="The Broad Institute Genome Sequencing Center for Infectious Disease"/>
            <person name="Wu L."/>
            <person name="Ma J."/>
        </authorList>
    </citation>
    <scope>NUCLEOTIDE SEQUENCE [LARGE SCALE GENOMIC DNA]</scope>
    <source>
        <strain evidence="2">JCM 14330</strain>
    </source>
</reference>
<dbReference type="InterPro" id="IPR043137">
    <property type="entry name" value="GGT_ssub_C"/>
</dbReference>
<dbReference type="Gene3D" id="3.60.20.40">
    <property type="match status" value="1"/>
</dbReference>
<dbReference type="Proteomes" id="UP001501706">
    <property type="component" value="Unassembled WGS sequence"/>
</dbReference>
<dbReference type="InterPro" id="IPR052896">
    <property type="entry name" value="GGT-like_enzyme"/>
</dbReference>
<keyword evidence="2" id="KW-1185">Reference proteome</keyword>
<accession>A0ABP3LYD3</accession>
<dbReference type="Pfam" id="PF01019">
    <property type="entry name" value="G_glu_transpept"/>
    <property type="match status" value="1"/>
</dbReference>